<dbReference type="GO" id="GO:0016491">
    <property type="term" value="F:oxidoreductase activity"/>
    <property type="evidence" value="ECO:0007669"/>
    <property type="project" value="UniProtKB-KW"/>
</dbReference>
<feature type="domain" description="NADP-dependent oxidoreductase" evidence="2">
    <location>
        <begin position="16"/>
        <end position="340"/>
    </location>
</feature>
<protein>
    <submittedName>
        <fullName evidence="3">Aldo/keto reductase</fullName>
    </submittedName>
</protein>
<sequence>MEYRKLGRTDLTVSALCLGTMTFGSQNTEAEAFAQMDMALDRGINLFDNAEMYPIPPRAETKHRCETIMGNWFAARKGARDKVMIATKVVGRSSQTWLREDGHEPRLTARDINEAIDGSLKRLKTDYVDLYQVHWPDRPVTQFGSNPTVFTVPDRPADETPIAESLDALGALVKAGKVRHIGVSNESTWGVMKWLAASDPLPRIVSIQNAYSLVNRSFEVNLAEACLREDVSLLAYSALAQGYLTGKYRDGALPPGARKTLFDRLKRYEGPGAVEQNDRYLALAEAHGLDPAQMAIAFAVSRPFMTSVILGATSTAQLQTCLAAADITLSPELLEAIDTLHRTHGNVSP</sequence>
<dbReference type="CDD" id="cd19094">
    <property type="entry name" value="AKR_Tas-like"/>
    <property type="match status" value="1"/>
</dbReference>
<proteinExistence type="predicted"/>
<organism evidence="3 4">
    <name type="scientific">Acuticoccus mangrovi</name>
    <dbReference type="NCBI Taxonomy" id="2796142"/>
    <lineage>
        <taxon>Bacteria</taxon>
        <taxon>Pseudomonadati</taxon>
        <taxon>Pseudomonadota</taxon>
        <taxon>Alphaproteobacteria</taxon>
        <taxon>Hyphomicrobiales</taxon>
        <taxon>Amorphaceae</taxon>
        <taxon>Acuticoccus</taxon>
    </lineage>
</organism>
<dbReference type="InterPro" id="IPR036812">
    <property type="entry name" value="NAD(P)_OxRdtase_dom_sf"/>
</dbReference>
<evidence type="ECO:0000313" key="3">
    <source>
        <dbReference type="EMBL" id="MBJ3777727.1"/>
    </source>
</evidence>
<name>A0A934IT57_9HYPH</name>
<dbReference type="InterPro" id="IPR050523">
    <property type="entry name" value="AKR_Detox_Biosynth"/>
</dbReference>
<dbReference type="PANTHER" id="PTHR43364">
    <property type="entry name" value="NADH-SPECIFIC METHYLGLYOXAL REDUCTASE-RELATED"/>
    <property type="match status" value="1"/>
</dbReference>
<dbReference type="Gene3D" id="3.20.20.100">
    <property type="entry name" value="NADP-dependent oxidoreductase domain"/>
    <property type="match status" value="1"/>
</dbReference>
<dbReference type="RefSeq" id="WP_198883633.1">
    <property type="nucleotide sequence ID" value="NZ_JAEKJA010000020.1"/>
</dbReference>
<keyword evidence="4" id="KW-1185">Reference proteome</keyword>
<dbReference type="Proteomes" id="UP000609531">
    <property type="component" value="Unassembled WGS sequence"/>
</dbReference>
<dbReference type="PANTHER" id="PTHR43364:SF4">
    <property type="entry name" value="NAD(P)-LINKED OXIDOREDUCTASE SUPERFAMILY PROTEIN"/>
    <property type="match status" value="1"/>
</dbReference>
<comment type="caution">
    <text evidence="3">The sequence shown here is derived from an EMBL/GenBank/DDBJ whole genome shotgun (WGS) entry which is preliminary data.</text>
</comment>
<reference evidence="3" key="1">
    <citation type="submission" date="2020-12" db="EMBL/GenBank/DDBJ databases">
        <title>Bacterial taxonomy.</title>
        <authorList>
            <person name="Pan X."/>
        </authorList>
    </citation>
    <scope>NUCLEOTIDE SEQUENCE</scope>
    <source>
        <strain evidence="3">B2012</strain>
    </source>
</reference>
<keyword evidence="1" id="KW-0560">Oxidoreductase</keyword>
<dbReference type="AlphaFoldDB" id="A0A934IT57"/>
<evidence type="ECO:0000256" key="1">
    <source>
        <dbReference type="ARBA" id="ARBA00023002"/>
    </source>
</evidence>
<dbReference type="EMBL" id="JAEKJA010000020">
    <property type="protein sequence ID" value="MBJ3777727.1"/>
    <property type="molecule type" value="Genomic_DNA"/>
</dbReference>
<dbReference type="InterPro" id="IPR023210">
    <property type="entry name" value="NADP_OxRdtase_dom"/>
</dbReference>
<dbReference type="SUPFAM" id="SSF51430">
    <property type="entry name" value="NAD(P)-linked oxidoreductase"/>
    <property type="match status" value="1"/>
</dbReference>
<accession>A0A934IT57</accession>
<evidence type="ECO:0000313" key="4">
    <source>
        <dbReference type="Proteomes" id="UP000609531"/>
    </source>
</evidence>
<dbReference type="Pfam" id="PF00248">
    <property type="entry name" value="Aldo_ket_red"/>
    <property type="match status" value="1"/>
</dbReference>
<evidence type="ECO:0000259" key="2">
    <source>
        <dbReference type="Pfam" id="PF00248"/>
    </source>
</evidence>
<gene>
    <name evidence="3" type="ORF">JCR33_18620</name>
</gene>